<name>A0A840DUT5_9BACL</name>
<organism evidence="2 3">
    <name type="scientific">Anoxybacteroides voinovskiense</name>
    <dbReference type="NCBI Taxonomy" id="230470"/>
    <lineage>
        <taxon>Bacteria</taxon>
        <taxon>Bacillati</taxon>
        <taxon>Bacillota</taxon>
        <taxon>Bacilli</taxon>
        <taxon>Bacillales</taxon>
        <taxon>Anoxybacillaceae</taxon>
        <taxon>Anoxybacteroides</taxon>
    </lineage>
</organism>
<accession>A0A840DUT5</accession>
<keyword evidence="3" id="KW-1185">Reference proteome</keyword>
<evidence type="ECO:0000256" key="1">
    <source>
        <dbReference type="SAM" id="Phobius"/>
    </source>
</evidence>
<comment type="caution">
    <text evidence="2">The sequence shown here is derived from an EMBL/GenBank/DDBJ whole genome shotgun (WGS) entry which is preliminary data.</text>
</comment>
<feature type="transmembrane region" description="Helical" evidence="1">
    <location>
        <begin position="216"/>
        <end position="238"/>
    </location>
</feature>
<keyword evidence="1" id="KW-0472">Membrane</keyword>
<evidence type="ECO:0000313" key="3">
    <source>
        <dbReference type="Proteomes" id="UP000559598"/>
    </source>
</evidence>
<dbReference type="AlphaFoldDB" id="A0A840DUT5"/>
<feature type="transmembrane region" description="Helical" evidence="1">
    <location>
        <begin position="22"/>
        <end position="43"/>
    </location>
</feature>
<sequence length="246" mass="28233">MSAEKQRFVLYEYLSYFWKKKIWFVIIPPVMALLMFFGVQLVMNHAKYTGKALVFTGSINVSDLTNPDNIMAQLPNVKNTVDIVVPEEKYVKITVKGNDEKSVQQDLHTIVADYNEKLQRHSKERLDVTNTYLNSLDERTKTLQALIDRYNEKLNSSSLTPQQIESTTDLLVEAQNDLTKTMETANRVRGDLAFYEKPSVLSEVVAPSKSYAKESIASGLVFGVFLTFIFLTLMKYVFDARRYYHG</sequence>
<proteinExistence type="predicted"/>
<keyword evidence="1" id="KW-1133">Transmembrane helix</keyword>
<evidence type="ECO:0000313" key="2">
    <source>
        <dbReference type="EMBL" id="MBB4073788.1"/>
    </source>
</evidence>
<reference evidence="2 3" key="1">
    <citation type="submission" date="2020-08" db="EMBL/GenBank/DDBJ databases">
        <title>Genomic Encyclopedia of Type Strains, Phase IV (KMG-IV): sequencing the most valuable type-strain genomes for metagenomic binning, comparative biology and taxonomic classification.</title>
        <authorList>
            <person name="Goeker M."/>
        </authorList>
    </citation>
    <scope>NUCLEOTIDE SEQUENCE [LARGE SCALE GENOMIC DNA]</scope>
    <source>
        <strain evidence="2 3">DSM 17075</strain>
    </source>
</reference>
<dbReference type="Proteomes" id="UP000559598">
    <property type="component" value="Unassembled WGS sequence"/>
</dbReference>
<dbReference type="EMBL" id="JACIDE010000008">
    <property type="protein sequence ID" value="MBB4073788.1"/>
    <property type="molecule type" value="Genomic_DNA"/>
</dbReference>
<protein>
    <recommendedName>
        <fullName evidence="4">Lipopolysaccharide biosynthesis protein</fullName>
    </recommendedName>
</protein>
<evidence type="ECO:0008006" key="4">
    <source>
        <dbReference type="Google" id="ProtNLM"/>
    </source>
</evidence>
<keyword evidence="1" id="KW-0812">Transmembrane</keyword>
<gene>
    <name evidence="2" type="ORF">GGR02_001550</name>
</gene>